<dbReference type="EMBL" id="ML994673">
    <property type="protein sequence ID" value="KAF2178746.1"/>
    <property type="molecule type" value="Genomic_DNA"/>
</dbReference>
<evidence type="ECO:0000256" key="1">
    <source>
        <dbReference type="SAM" id="Phobius"/>
    </source>
</evidence>
<dbReference type="Proteomes" id="UP000800200">
    <property type="component" value="Unassembled WGS sequence"/>
</dbReference>
<dbReference type="AlphaFoldDB" id="A0A6A6DM88"/>
<keyword evidence="1" id="KW-1133">Transmembrane helix</keyword>
<keyword evidence="1" id="KW-0472">Membrane</keyword>
<sequence length="79" mass="9795">MIYEKAFRNTKDAIDNIRMPIFHQYLVYRFFIFYSLNALLRFFCLRQSRIIKKYRIFKDNILTNSEDLPSRTSREKVIY</sequence>
<feature type="transmembrane region" description="Helical" evidence="1">
    <location>
        <begin position="26"/>
        <end position="45"/>
    </location>
</feature>
<gene>
    <name evidence="2" type="ORF">K469DRAFT_327177</name>
</gene>
<keyword evidence="1" id="KW-0812">Transmembrane</keyword>
<organism evidence="2 3">
    <name type="scientific">Zopfia rhizophila CBS 207.26</name>
    <dbReference type="NCBI Taxonomy" id="1314779"/>
    <lineage>
        <taxon>Eukaryota</taxon>
        <taxon>Fungi</taxon>
        <taxon>Dikarya</taxon>
        <taxon>Ascomycota</taxon>
        <taxon>Pezizomycotina</taxon>
        <taxon>Dothideomycetes</taxon>
        <taxon>Dothideomycetes incertae sedis</taxon>
        <taxon>Zopfiaceae</taxon>
        <taxon>Zopfia</taxon>
    </lineage>
</organism>
<keyword evidence="3" id="KW-1185">Reference proteome</keyword>
<proteinExistence type="predicted"/>
<name>A0A6A6DM88_9PEZI</name>
<accession>A0A6A6DM88</accession>
<evidence type="ECO:0000313" key="2">
    <source>
        <dbReference type="EMBL" id="KAF2178746.1"/>
    </source>
</evidence>
<protein>
    <submittedName>
        <fullName evidence="2">Uncharacterized protein</fullName>
    </submittedName>
</protein>
<reference evidence="2" key="1">
    <citation type="journal article" date="2020" name="Stud. Mycol.">
        <title>101 Dothideomycetes genomes: a test case for predicting lifestyles and emergence of pathogens.</title>
        <authorList>
            <person name="Haridas S."/>
            <person name="Albert R."/>
            <person name="Binder M."/>
            <person name="Bloem J."/>
            <person name="Labutti K."/>
            <person name="Salamov A."/>
            <person name="Andreopoulos B."/>
            <person name="Baker S."/>
            <person name="Barry K."/>
            <person name="Bills G."/>
            <person name="Bluhm B."/>
            <person name="Cannon C."/>
            <person name="Castanera R."/>
            <person name="Culley D."/>
            <person name="Daum C."/>
            <person name="Ezra D."/>
            <person name="Gonzalez J."/>
            <person name="Henrissat B."/>
            <person name="Kuo A."/>
            <person name="Liang C."/>
            <person name="Lipzen A."/>
            <person name="Lutzoni F."/>
            <person name="Magnuson J."/>
            <person name="Mondo S."/>
            <person name="Nolan M."/>
            <person name="Ohm R."/>
            <person name="Pangilinan J."/>
            <person name="Park H.-J."/>
            <person name="Ramirez L."/>
            <person name="Alfaro M."/>
            <person name="Sun H."/>
            <person name="Tritt A."/>
            <person name="Yoshinaga Y."/>
            <person name="Zwiers L.-H."/>
            <person name="Turgeon B."/>
            <person name="Goodwin S."/>
            <person name="Spatafora J."/>
            <person name="Crous P."/>
            <person name="Grigoriev I."/>
        </authorList>
    </citation>
    <scope>NUCLEOTIDE SEQUENCE</scope>
    <source>
        <strain evidence="2">CBS 207.26</strain>
    </source>
</reference>
<evidence type="ECO:0000313" key="3">
    <source>
        <dbReference type="Proteomes" id="UP000800200"/>
    </source>
</evidence>